<accession>A0ABS5Y3K5</accession>
<protein>
    <submittedName>
        <fullName evidence="1">Aggregation factor core</fullName>
    </submittedName>
</protein>
<dbReference type="Proteomes" id="UP001196661">
    <property type="component" value="Unassembled WGS sequence"/>
</dbReference>
<evidence type="ECO:0000313" key="1">
    <source>
        <dbReference type="EMBL" id="MBT9312429.1"/>
    </source>
</evidence>
<proteinExistence type="predicted"/>
<name>A0ABS5Y3K5_9CYAN</name>
<keyword evidence="2" id="KW-1185">Reference proteome</keyword>
<comment type="caution">
    <text evidence="1">The sequence shown here is derived from an EMBL/GenBank/DDBJ whole genome shotgun (WGS) entry which is preliminary data.</text>
</comment>
<sequence>MANPDALPAGADPNLATVEVEFVEGAPKDRFVIQNTGACGLEDLTVALDLSSSAGGLIFDTSATGAGVEVFQPFEVEEGDIAQLVANRVEDGDTELALRIATLGAGDRASFTIDVDDTLPQGELGQIRVADSEISGARVTITAGDSAVTAAEFSNGSIARAQLSPCPSA</sequence>
<reference evidence="1 2" key="1">
    <citation type="journal article" date="2021" name="Mar. Drugs">
        <title>Genome Reduction and Secondary Metabolism of the Marine Sponge-Associated Cyanobacterium Leptothoe.</title>
        <authorList>
            <person name="Konstantinou D."/>
            <person name="Popin R.V."/>
            <person name="Fewer D.P."/>
            <person name="Sivonen K."/>
            <person name="Gkelis S."/>
        </authorList>
    </citation>
    <scope>NUCLEOTIDE SEQUENCE [LARGE SCALE GENOMIC DNA]</scope>
    <source>
        <strain evidence="1 2">TAU-MAC 1615</strain>
    </source>
</reference>
<evidence type="ECO:0000313" key="2">
    <source>
        <dbReference type="Proteomes" id="UP001196661"/>
    </source>
</evidence>
<gene>
    <name evidence="1" type="ORF">IXB28_09450</name>
</gene>
<organism evidence="1 2">
    <name type="scientific">Leptothoe kymatousa TAU-MAC 1615</name>
    <dbReference type="NCBI Taxonomy" id="2364775"/>
    <lineage>
        <taxon>Bacteria</taxon>
        <taxon>Bacillati</taxon>
        <taxon>Cyanobacteriota</taxon>
        <taxon>Cyanophyceae</taxon>
        <taxon>Nodosilineales</taxon>
        <taxon>Cymatolegaceae</taxon>
        <taxon>Leptothoe</taxon>
        <taxon>Leptothoe kymatousa</taxon>
    </lineage>
</organism>
<dbReference type="EMBL" id="JADOER010000008">
    <property type="protein sequence ID" value="MBT9312429.1"/>
    <property type="molecule type" value="Genomic_DNA"/>
</dbReference>